<reference evidence="8 9" key="1">
    <citation type="submission" date="2015-08" db="EMBL/GenBank/DDBJ databases">
        <title>The genome of the Asian arowana (Scleropages formosus).</title>
        <authorList>
            <person name="Tan M.H."/>
            <person name="Gan H.M."/>
            <person name="Croft L.J."/>
            <person name="Austin C.M."/>
        </authorList>
    </citation>
    <scope>NUCLEOTIDE SEQUENCE [LARGE SCALE GENOMIC DNA]</scope>
    <source>
        <strain evidence="8">Aro1</strain>
    </source>
</reference>
<evidence type="ECO:0000313" key="8">
    <source>
        <dbReference type="EMBL" id="KPP76678.1"/>
    </source>
</evidence>
<sequence>MRTVCVLGLMLVGLQLATGTLLIGAFNIQTLGPSKMSKPVVVQIIVNIIRRYDVLVVQEVRDKDESVTNELMNKVNERGISLSTATAATEFVLVPQHTSPSKAVEEINALYYIFPNVQTSFSTNTILLLGDFNAGCSYVTTTDWPKILLHADPAFTWLIPDSADTTVSDTVCPYDRIVATATMMKYVDPHSAQVFNFRAAYGLDQSLHHSQHHSFFQALEVSDHFPVEMRTVCVLSLMLVGLELATGTLEIAAFNIQRLGKTKMSNSTLVNIILNIIGRYDVLLVQELIDNDPALPVTNMLMASVNATYPTTYSYRVSETLGKTCYQERYLFIYRTAKVSVVQDFQYDHGNNRSAFSRPPYVVMFSAGVKQFVLIPQHACPTNAVREIDALFDVVTNMSTMWGTSNILLLGDFNAGCTYVPDKAWATIRLRTNTTFTWLIPDSADTTVSDTVCPYDRLSIYIFKDFWMESFVMKSHAKAIRQPPAGLEP</sequence>
<evidence type="ECO:0000256" key="2">
    <source>
        <dbReference type="ARBA" id="ARBA00022722"/>
    </source>
</evidence>
<dbReference type="GO" id="GO:0004530">
    <property type="term" value="F:deoxyribonuclease I activity"/>
    <property type="evidence" value="ECO:0007669"/>
    <property type="project" value="TreeGrafter"/>
</dbReference>
<organism evidence="8 9">
    <name type="scientific">Scleropages formosus</name>
    <name type="common">Asian bonytongue</name>
    <name type="synonym">Osteoglossum formosum</name>
    <dbReference type="NCBI Taxonomy" id="113540"/>
    <lineage>
        <taxon>Eukaryota</taxon>
        <taxon>Metazoa</taxon>
        <taxon>Chordata</taxon>
        <taxon>Craniata</taxon>
        <taxon>Vertebrata</taxon>
        <taxon>Euteleostomi</taxon>
        <taxon>Actinopterygii</taxon>
        <taxon>Neopterygii</taxon>
        <taxon>Teleostei</taxon>
        <taxon>Osteoglossocephala</taxon>
        <taxon>Osteoglossomorpha</taxon>
        <taxon>Osteoglossiformes</taxon>
        <taxon>Osteoglossidae</taxon>
        <taxon>Scleropages</taxon>
    </lineage>
</organism>
<keyword evidence="5" id="KW-1015">Disulfide bond</keyword>
<dbReference type="InterPro" id="IPR036691">
    <property type="entry name" value="Endo/exonu/phosph_ase_sf"/>
</dbReference>
<dbReference type="Pfam" id="PF03372">
    <property type="entry name" value="Exo_endo_phos"/>
    <property type="match status" value="2"/>
</dbReference>
<keyword evidence="2" id="KW-0540">Nuclease</keyword>
<dbReference type="InterPro" id="IPR033125">
    <property type="entry name" value="DNASE_I_2"/>
</dbReference>
<feature type="signal peptide" evidence="6">
    <location>
        <begin position="1"/>
        <end position="19"/>
    </location>
</feature>
<evidence type="ECO:0000256" key="4">
    <source>
        <dbReference type="ARBA" id="ARBA00022801"/>
    </source>
</evidence>
<evidence type="ECO:0000259" key="7">
    <source>
        <dbReference type="Pfam" id="PF03372"/>
    </source>
</evidence>
<evidence type="ECO:0000256" key="6">
    <source>
        <dbReference type="SAM" id="SignalP"/>
    </source>
</evidence>
<dbReference type="SUPFAM" id="SSF56219">
    <property type="entry name" value="DNase I-like"/>
    <property type="match status" value="2"/>
</dbReference>
<dbReference type="PROSITE" id="PS00918">
    <property type="entry name" value="DNASE_I_2"/>
    <property type="match status" value="1"/>
</dbReference>
<dbReference type="GO" id="GO:0006308">
    <property type="term" value="P:DNA catabolic process"/>
    <property type="evidence" value="ECO:0007669"/>
    <property type="project" value="InterPro"/>
</dbReference>
<keyword evidence="4" id="KW-0378">Hydrolase</keyword>
<keyword evidence="3" id="KW-0255">Endonuclease</keyword>
<dbReference type="InterPro" id="IPR005135">
    <property type="entry name" value="Endo/exonuclease/phosphatase"/>
</dbReference>
<feature type="chain" id="PRO_5006143379" evidence="6">
    <location>
        <begin position="20"/>
        <end position="489"/>
    </location>
</feature>
<keyword evidence="6" id="KW-0732">Signal</keyword>
<comment type="caution">
    <text evidence="8">The sequence shown here is derived from an EMBL/GenBank/DDBJ whole genome shotgun (WGS) entry which is preliminary data.</text>
</comment>
<dbReference type="AlphaFoldDB" id="A0A0P7UQD4"/>
<name>A0A0P7UQD4_SCLFO</name>
<dbReference type="STRING" id="113540.ENSSFOP00015020439"/>
<dbReference type="InterPro" id="IPR016202">
    <property type="entry name" value="DNase_I"/>
</dbReference>
<dbReference type="Proteomes" id="UP000034805">
    <property type="component" value="Unassembled WGS sequence"/>
</dbReference>
<dbReference type="EMBL" id="JARO02001031">
    <property type="protein sequence ID" value="KPP76678.1"/>
    <property type="molecule type" value="Genomic_DNA"/>
</dbReference>
<dbReference type="SMART" id="SM00476">
    <property type="entry name" value="DNaseIc"/>
    <property type="match status" value="2"/>
</dbReference>
<gene>
    <name evidence="8" type="ORF">Z043_103961</name>
</gene>
<evidence type="ECO:0000313" key="9">
    <source>
        <dbReference type="Proteomes" id="UP000034805"/>
    </source>
</evidence>
<protein>
    <submittedName>
        <fullName evidence="8">Deoxyribonuclease-1-like 2-like</fullName>
    </submittedName>
</protein>
<dbReference type="GO" id="GO:0003677">
    <property type="term" value="F:DNA binding"/>
    <property type="evidence" value="ECO:0007669"/>
    <property type="project" value="TreeGrafter"/>
</dbReference>
<evidence type="ECO:0000256" key="5">
    <source>
        <dbReference type="ARBA" id="ARBA00023157"/>
    </source>
</evidence>
<feature type="domain" description="Endonuclease/exonuclease/phosphatase" evidence="7">
    <location>
        <begin position="25"/>
        <end position="184"/>
    </location>
</feature>
<dbReference type="GO" id="GO:0005634">
    <property type="term" value="C:nucleus"/>
    <property type="evidence" value="ECO:0007669"/>
    <property type="project" value="TreeGrafter"/>
</dbReference>
<accession>A0A0P7UQD4</accession>
<dbReference type="PANTHER" id="PTHR11371:SF29">
    <property type="entry name" value="DEOXYRIBONUCLEASE-1-LIKE 2"/>
    <property type="match status" value="1"/>
</dbReference>
<evidence type="ECO:0000256" key="1">
    <source>
        <dbReference type="ARBA" id="ARBA00007359"/>
    </source>
</evidence>
<evidence type="ECO:0000256" key="3">
    <source>
        <dbReference type="ARBA" id="ARBA00022759"/>
    </source>
</evidence>
<dbReference type="PRINTS" id="PR00130">
    <property type="entry name" value="DNASEI"/>
</dbReference>
<dbReference type="Gene3D" id="3.60.10.10">
    <property type="entry name" value="Endonuclease/exonuclease/phosphatase"/>
    <property type="match status" value="3"/>
</dbReference>
<feature type="domain" description="Endonuclease/exonuclease/phosphatase" evidence="7">
    <location>
        <begin position="253"/>
        <end position="447"/>
    </location>
</feature>
<dbReference type="PANTHER" id="PTHR11371">
    <property type="entry name" value="DEOXYRIBONUCLEASE"/>
    <property type="match status" value="1"/>
</dbReference>
<proteinExistence type="inferred from homology"/>
<comment type="similarity">
    <text evidence="1">Belongs to the DNase I family.</text>
</comment>